<reference evidence="2 3" key="1">
    <citation type="submission" date="2015-11" db="EMBL/GenBank/DDBJ databases">
        <title>Expanding the genomic diversity of Burkholderia species for the development of highly accurate diagnostics.</title>
        <authorList>
            <person name="Sahl J."/>
            <person name="Keim P."/>
            <person name="Wagner D."/>
        </authorList>
    </citation>
    <scope>NUCLEOTIDE SEQUENCE [LARGE SCALE GENOMIC DNA]</scope>
    <source>
        <strain evidence="2 3">MSMB1301WGS</strain>
    </source>
</reference>
<dbReference type="EMBL" id="LPEQ01000096">
    <property type="protein sequence ID" value="KVV44236.1"/>
    <property type="molecule type" value="Genomic_DNA"/>
</dbReference>
<evidence type="ECO:0000313" key="3">
    <source>
        <dbReference type="Proteomes" id="UP000062317"/>
    </source>
</evidence>
<proteinExistence type="predicted"/>
<gene>
    <name evidence="2" type="ORF">WT27_09115</name>
</gene>
<dbReference type="RefSeq" id="WP_060107437.1">
    <property type="nucleotide sequence ID" value="NZ_LPEQ01000096.1"/>
</dbReference>
<feature type="region of interest" description="Disordered" evidence="1">
    <location>
        <begin position="148"/>
        <end position="174"/>
    </location>
</feature>
<dbReference type="AlphaFoldDB" id="A0A105VAV9"/>
<evidence type="ECO:0000256" key="1">
    <source>
        <dbReference type="SAM" id="MobiDB-lite"/>
    </source>
</evidence>
<dbReference type="Proteomes" id="UP000062317">
    <property type="component" value="Unassembled WGS sequence"/>
</dbReference>
<name>A0A105VAV9_9BURK</name>
<accession>A0A105VAV9</accession>
<keyword evidence="3" id="KW-1185">Reference proteome</keyword>
<comment type="caution">
    <text evidence="2">The sequence shown here is derived from an EMBL/GenBank/DDBJ whole genome shotgun (WGS) entry which is preliminary data.</text>
</comment>
<organism evidence="2 3">
    <name type="scientific">Burkholderia territorii</name>
    <dbReference type="NCBI Taxonomy" id="1503055"/>
    <lineage>
        <taxon>Bacteria</taxon>
        <taxon>Pseudomonadati</taxon>
        <taxon>Pseudomonadota</taxon>
        <taxon>Betaproteobacteria</taxon>
        <taxon>Burkholderiales</taxon>
        <taxon>Burkholderiaceae</taxon>
        <taxon>Burkholderia</taxon>
        <taxon>Burkholderia cepacia complex</taxon>
    </lineage>
</organism>
<protein>
    <submittedName>
        <fullName evidence="2">Uncharacterized protein</fullName>
    </submittedName>
</protein>
<sequence>MDIMGYRHIIERLATHVACPFAGVRFRRGPSARWPAVVVAIAGSTFGSMCVAAPHAHEMRQPAAIGMHDGANPPHPGFIARPAAAPVGAARSGANDSGRKARESAALAAAHAKARYPRKPAASSDTAKALGMTDAELASWLTDIRQQASEPIPRRQRHGEVELHPMYPAHPTDS</sequence>
<evidence type="ECO:0000313" key="2">
    <source>
        <dbReference type="EMBL" id="KVV44236.1"/>
    </source>
</evidence>